<dbReference type="EMBL" id="CP013862">
    <property type="protein sequence ID" value="ALX49742.1"/>
    <property type="molecule type" value="Genomic_DNA"/>
</dbReference>
<sequence>MSNSMTSCFLTYGLSIIQDQEVIPCVQKAYDDAVQATTTIQNIFTNENVPVPAGFTNEDVNTKAKPLFHDTFFLDYLNKMGKLGTVQYAKFHSSSARKDIRAFFNNTLTQSSSMYDQTTEALQSKGMFIRSPYISVADKVENVEKKQYYSGLNPFSDKRTLNVVEIQDLSLNMETNILGVMISTGFGQTAASQKVRDYMLKGKDTSKKHVKKFGSVLANSDIQAPMTWDSSVIDSMEAPFSDKFMMFHMSTLSAAGISNYGAAMSQSLRSDLTFMYTRFTTEIAKFAKEGLDIMIENGWMEEPPQASDRDKMIKQRSE</sequence>
<protein>
    <recommendedName>
        <fullName evidence="4">DUF3231 family protein</fullName>
    </recommendedName>
</protein>
<accession>A0A0U4FM57</accession>
<gene>
    <name evidence="2" type="ORF">AOX59_14875</name>
</gene>
<evidence type="ECO:0000313" key="3">
    <source>
        <dbReference type="Proteomes" id="UP000050331"/>
    </source>
</evidence>
<keyword evidence="3" id="KW-1185">Reference proteome</keyword>
<feature type="compositionally biased region" description="Basic and acidic residues" evidence="1">
    <location>
        <begin position="307"/>
        <end position="318"/>
    </location>
</feature>
<evidence type="ECO:0000256" key="1">
    <source>
        <dbReference type="SAM" id="MobiDB-lite"/>
    </source>
</evidence>
<dbReference type="KEGG" id="lao:AOX59_14875"/>
<dbReference type="Gene3D" id="1.20.1260.10">
    <property type="match status" value="2"/>
</dbReference>
<evidence type="ECO:0000313" key="2">
    <source>
        <dbReference type="EMBL" id="ALX49742.1"/>
    </source>
</evidence>
<evidence type="ECO:0008006" key="4">
    <source>
        <dbReference type="Google" id="ProtNLM"/>
    </source>
</evidence>
<dbReference type="InterPro" id="IPR012347">
    <property type="entry name" value="Ferritin-like"/>
</dbReference>
<dbReference type="AlphaFoldDB" id="A0A0U4FM57"/>
<dbReference type="InterPro" id="IPR021617">
    <property type="entry name" value="DUF3231"/>
</dbReference>
<feature type="region of interest" description="Disordered" evidence="1">
    <location>
        <begin position="299"/>
        <end position="318"/>
    </location>
</feature>
<dbReference type="Pfam" id="PF11553">
    <property type="entry name" value="DUF3231"/>
    <property type="match status" value="2"/>
</dbReference>
<dbReference type="STRING" id="1472767.AOX59_14875"/>
<organism evidence="2 3">
    <name type="scientific">Lentibacillus amyloliquefaciens</name>
    <dbReference type="NCBI Taxonomy" id="1472767"/>
    <lineage>
        <taxon>Bacteria</taxon>
        <taxon>Bacillati</taxon>
        <taxon>Bacillota</taxon>
        <taxon>Bacilli</taxon>
        <taxon>Bacillales</taxon>
        <taxon>Bacillaceae</taxon>
        <taxon>Lentibacillus</taxon>
    </lineage>
</organism>
<proteinExistence type="predicted"/>
<reference evidence="2 3" key="1">
    <citation type="submission" date="2016-01" db="EMBL/GenBank/DDBJ databases">
        <title>Complete genome sequence of strain Lentibacillus amyloliquefaciens LAM0015T isolated from saline sediment.</title>
        <authorList>
            <person name="Wang J.-L."/>
            <person name="He M.-X."/>
        </authorList>
    </citation>
    <scope>NUCLEOTIDE SEQUENCE [LARGE SCALE GENOMIC DNA]</scope>
    <source>
        <strain evidence="2 3">LAM0015</strain>
    </source>
</reference>
<dbReference type="Proteomes" id="UP000050331">
    <property type="component" value="Chromosome"/>
</dbReference>
<name>A0A0U4FM57_9BACI</name>